<evidence type="ECO:0000313" key="2">
    <source>
        <dbReference type="EMBL" id="UYG53257.1"/>
    </source>
</evidence>
<feature type="region of interest" description="Disordered" evidence="1">
    <location>
        <begin position="1"/>
        <end position="137"/>
    </location>
</feature>
<organism evidence="2 3">
    <name type="scientific">Comamonas endophytica</name>
    <dbReference type="NCBI Taxonomy" id="2949090"/>
    <lineage>
        <taxon>Bacteria</taxon>
        <taxon>Pseudomonadati</taxon>
        <taxon>Pseudomonadota</taxon>
        <taxon>Betaproteobacteria</taxon>
        <taxon>Burkholderiales</taxon>
        <taxon>Comamonadaceae</taxon>
        <taxon>Comamonas</taxon>
    </lineage>
</organism>
<proteinExistence type="predicted"/>
<reference evidence="2" key="1">
    <citation type="submission" date="2022-09" db="EMBL/GenBank/DDBJ databases">
        <title>The complete genome of Acidovorax sp. 5MLIR.</title>
        <authorList>
            <person name="Liu L."/>
            <person name="Yue J."/>
            <person name="Yang F."/>
            <person name="Yuan J."/>
            <person name="Li L."/>
        </authorList>
    </citation>
    <scope>NUCLEOTIDE SEQUENCE</scope>
    <source>
        <strain evidence="2">5MLIR</strain>
    </source>
</reference>
<feature type="compositionally biased region" description="Basic and acidic residues" evidence="1">
    <location>
        <begin position="43"/>
        <end position="54"/>
    </location>
</feature>
<feature type="compositionally biased region" description="Low complexity" evidence="1">
    <location>
        <begin position="110"/>
        <end position="120"/>
    </location>
</feature>
<evidence type="ECO:0000313" key="3">
    <source>
        <dbReference type="Proteomes" id="UP001162800"/>
    </source>
</evidence>
<sequence>MARPPGGARLPAPGHPSARLCAKAAQAGIQARGLRAVPPADRPGQERSHTRADDGAGAVQRPDRRGHRSAGPARRAYRQRHLHLARRGRQPDHGARRGSRRRRHRRTDAARGPQRPLPLRQRPEIQAVPRQTGLIDL</sequence>
<keyword evidence="3" id="KW-1185">Reference proteome</keyword>
<gene>
    <name evidence="2" type="ORF">M9799_05370</name>
</gene>
<dbReference type="Proteomes" id="UP001162800">
    <property type="component" value="Chromosome"/>
</dbReference>
<protein>
    <submittedName>
        <fullName evidence="2">Uncharacterized protein</fullName>
    </submittedName>
</protein>
<name>A0ABY6GFW7_9BURK</name>
<feature type="compositionally biased region" description="Low complexity" evidence="1">
    <location>
        <begin position="1"/>
        <end position="16"/>
    </location>
</feature>
<evidence type="ECO:0000256" key="1">
    <source>
        <dbReference type="SAM" id="MobiDB-lite"/>
    </source>
</evidence>
<feature type="compositionally biased region" description="Basic residues" evidence="1">
    <location>
        <begin position="96"/>
        <end position="106"/>
    </location>
</feature>
<dbReference type="EMBL" id="CP106881">
    <property type="protein sequence ID" value="UYG53257.1"/>
    <property type="molecule type" value="Genomic_DNA"/>
</dbReference>
<feature type="compositionally biased region" description="Basic residues" evidence="1">
    <location>
        <begin position="75"/>
        <end position="88"/>
    </location>
</feature>
<accession>A0ABY6GFW7</accession>